<dbReference type="AlphaFoldDB" id="A0A8S3CSF6"/>
<gene>
    <name evidence="1" type="ORF">GIL414_LOCUS54019</name>
</gene>
<protein>
    <submittedName>
        <fullName evidence="1">Uncharacterized protein</fullName>
    </submittedName>
</protein>
<evidence type="ECO:0000313" key="2">
    <source>
        <dbReference type="Proteomes" id="UP000681720"/>
    </source>
</evidence>
<feature type="non-terminal residue" evidence="1">
    <location>
        <position position="80"/>
    </location>
</feature>
<evidence type="ECO:0000313" key="1">
    <source>
        <dbReference type="EMBL" id="CAF4945045.1"/>
    </source>
</evidence>
<reference evidence="1" key="1">
    <citation type="submission" date="2021-02" db="EMBL/GenBank/DDBJ databases">
        <authorList>
            <person name="Nowell W R."/>
        </authorList>
    </citation>
    <scope>NUCLEOTIDE SEQUENCE</scope>
</reference>
<organism evidence="1 2">
    <name type="scientific">Rotaria magnacalcarata</name>
    <dbReference type="NCBI Taxonomy" id="392030"/>
    <lineage>
        <taxon>Eukaryota</taxon>
        <taxon>Metazoa</taxon>
        <taxon>Spiralia</taxon>
        <taxon>Gnathifera</taxon>
        <taxon>Rotifera</taxon>
        <taxon>Eurotatoria</taxon>
        <taxon>Bdelloidea</taxon>
        <taxon>Philodinida</taxon>
        <taxon>Philodinidae</taxon>
        <taxon>Rotaria</taxon>
    </lineage>
</organism>
<dbReference type="Gene3D" id="1.10.287.40">
    <property type="entry name" value="Serine-tRNA synthetase, tRNA binding domain"/>
    <property type="match status" value="1"/>
</dbReference>
<proteinExistence type="predicted"/>
<accession>A0A8S3CSF6</accession>
<dbReference type="Proteomes" id="UP000681720">
    <property type="component" value="Unassembled WGS sequence"/>
</dbReference>
<comment type="caution">
    <text evidence="1">The sequence shown here is derived from an EMBL/GenBank/DDBJ whole genome shotgun (WGS) entry which is preliminary data.</text>
</comment>
<dbReference type="InterPro" id="IPR042103">
    <property type="entry name" value="SerRS_1_N_sf"/>
</dbReference>
<dbReference type="EMBL" id="CAJOBJ010188522">
    <property type="protein sequence ID" value="CAF4945045.1"/>
    <property type="molecule type" value="Genomic_DNA"/>
</dbReference>
<sequence length="80" mass="9152">WRTVRYQADQWNKVKNLCGRTIGSKKQAKENEGDSEVLPENLKISLETLDAELIGTLTITKIKHLSTLIDNEIEKTKENL</sequence>
<feature type="non-terminal residue" evidence="1">
    <location>
        <position position="1"/>
    </location>
</feature>
<name>A0A8S3CSF6_9BILA</name>